<reference evidence="1 2" key="1">
    <citation type="journal article" date="2013" name="BMC Genomics">
        <title>Reconstruction of the lipid metabolism for the microalga Monoraphidium neglectum from its genome sequence reveals characteristics suitable for biofuel production.</title>
        <authorList>
            <person name="Bogen C."/>
            <person name="Al-Dilaimi A."/>
            <person name="Albersmeier A."/>
            <person name="Wichmann J."/>
            <person name="Grundmann M."/>
            <person name="Rupp O."/>
            <person name="Lauersen K.J."/>
            <person name="Blifernez-Klassen O."/>
            <person name="Kalinowski J."/>
            <person name="Goesmann A."/>
            <person name="Mussgnug J.H."/>
            <person name="Kruse O."/>
        </authorList>
    </citation>
    <scope>NUCLEOTIDE SEQUENCE [LARGE SCALE GENOMIC DNA]</scope>
    <source>
        <strain evidence="1 2">SAG 48.87</strain>
    </source>
</reference>
<dbReference type="InterPro" id="IPR023214">
    <property type="entry name" value="HAD_sf"/>
</dbReference>
<dbReference type="Gene3D" id="3.40.50.1000">
    <property type="entry name" value="HAD superfamily/HAD-like"/>
    <property type="match status" value="1"/>
</dbReference>
<dbReference type="Proteomes" id="UP000054498">
    <property type="component" value="Unassembled WGS sequence"/>
</dbReference>
<dbReference type="PANTHER" id="PTHR43611">
    <property type="entry name" value="ALPHA-D-GLUCOSE 1-PHOSPHATE PHOSPHATASE"/>
    <property type="match status" value="1"/>
</dbReference>
<gene>
    <name evidence="1" type="ORF">MNEG_12383</name>
</gene>
<dbReference type="GeneID" id="25729740"/>
<dbReference type="OrthoDB" id="2012566at2759"/>
<accession>A0A0D2J712</accession>
<name>A0A0D2J712_9CHLO</name>
<keyword evidence="2" id="KW-1185">Reference proteome</keyword>
<dbReference type="KEGG" id="mng:MNEG_12383"/>
<dbReference type="AlphaFoldDB" id="A0A0D2J712"/>
<dbReference type="InterPro" id="IPR006439">
    <property type="entry name" value="HAD-SF_hydro_IA"/>
</dbReference>
<dbReference type="STRING" id="145388.A0A0D2J712"/>
<dbReference type="EMBL" id="KK103437">
    <property type="protein sequence ID" value="KIY95577.1"/>
    <property type="molecule type" value="Genomic_DNA"/>
</dbReference>
<dbReference type="InterPro" id="IPR036412">
    <property type="entry name" value="HAD-like_sf"/>
</dbReference>
<organism evidence="1 2">
    <name type="scientific">Monoraphidium neglectum</name>
    <dbReference type="NCBI Taxonomy" id="145388"/>
    <lineage>
        <taxon>Eukaryota</taxon>
        <taxon>Viridiplantae</taxon>
        <taxon>Chlorophyta</taxon>
        <taxon>core chlorophytes</taxon>
        <taxon>Chlorophyceae</taxon>
        <taxon>CS clade</taxon>
        <taxon>Sphaeropleales</taxon>
        <taxon>Selenastraceae</taxon>
        <taxon>Monoraphidium</taxon>
    </lineage>
</organism>
<dbReference type="NCBIfam" id="TIGR01509">
    <property type="entry name" value="HAD-SF-IA-v3"/>
    <property type="match status" value="1"/>
</dbReference>
<evidence type="ECO:0000313" key="1">
    <source>
        <dbReference type="EMBL" id="KIY95577.1"/>
    </source>
</evidence>
<dbReference type="SUPFAM" id="SSF56784">
    <property type="entry name" value="HAD-like"/>
    <property type="match status" value="1"/>
</dbReference>
<dbReference type="PANTHER" id="PTHR43611:SF3">
    <property type="entry name" value="FLAVIN MONONUCLEOTIDE HYDROLASE 1, CHLOROPLATIC"/>
    <property type="match status" value="1"/>
</dbReference>
<sequence>MPALLRRLRSAGYALHAMSNYPEWWRHIEAKLRVSDLMQWSFISCEGPMKGLRKPKPESYHAVSSALALPPQQLIFVDDRRPNVDAAHALGWGAVHFKGAAQLEDELRARGLDF</sequence>
<dbReference type="RefSeq" id="XP_013894597.1">
    <property type="nucleotide sequence ID" value="XM_014039143.1"/>
</dbReference>
<dbReference type="Pfam" id="PF00702">
    <property type="entry name" value="Hydrolase"/>
    <property type="match status" value="1"/>
</dbReference>
<proteinExistence type="predicted"/>
<protein>
    <submittedName>
        <fullName evidence="1">Uncharacterized protein</fullName>
    </submittedName>
</protein>
<evidence type="ECO:0000313" key="2">
    <source>
        <dbReference type="Proteomes" id="UP000054498"/>
    </source>
</evidence>